<evidence type="ECO:0000256" key="3">
    <source>
        <dbReference type="ARBA" id="ARBA00022490"/>
    </source>
</evidence>
<feature type="compositionally biased region" description="Polar residues" evidence="8">
    <location>
        <begin position="87"/>
        <end position="101"/>
    </location>
</feature>
<evidence type="ECO:0000313" key="9">
    <source>
        <dbReference type="EMBL" id="KAK9265795.1"/>
    </source>
</evidence>
<dbReference type="GO" id="GO:0008017">
    <property type="term" value="F:microtubule binding"/>
    <property type="evidence" value="ECO:0007669"/>
    <property type="project" value="InterPro"/>
</dbReference>
<evidence type="ECO:0000313" key="10">
    <source>
        <dbReference type="Proteomes" id="UP001415857"/>
    </source>
</evidence>
<dbReference type="GO" id="GO:0007010">
    <property type="term" value="P:cytoskeleton organization"/>
    <property type="evidence" value="ECO:0007669"/>
    <property type="project" value="InterPro"/>
</dbReference>
<feature type="compositionally biased region" description="Basic and acidic residues" evidence="8">
    <location>
        <begin position="66"/>
        <end position="77"/>
    </location>
</feature>
<evidence type="ECO:0000256" key="1">
    <source>
        <dbReference type="ARBA" id="ARBA00004245"/>
    </source>
</evidence>
<evidence type="ECO:0000256" key="5">
    <source>
        <dbReference type="ARBA" id="ARBA00023054"/>
    </source>
</evidence>
<dbReference type="InterPro" id="IPR009768">
    <property type="entry name" value="MAP70"/>
</dbReference>
<reference evidence="9 10" key="1">
    <citation type="journal article" date="2024" name="Plant J.">
        <title>Genome sequences and population genomics reveal climatic adaptation and genomic divergence between two closely related sweetgum species.</title>
        <authorList>
            <person name="Xu W.Q."/>
            <person name="Ren C.Q."/>
            <person name="Zhang X.Y."/>
            <person name="Comes H.P."/>
            <person name="Liu X.H."/>
            <person name="Li Y.G."/>
            <person name="Kettle C.J."/>
            <person name="Jalonen R."/>
            <person name="Gaisberger H."/>
            <person name="Ma Y.Z."/>
            <person name="Qiu Y.X."/>
        </authorList>
    </citation>
    <scope>NUCLEOTIDE SEQUENCE [LARGE SCALE GENOMIC DNA]</scope>
    <source>
        <strain evidence="9">Hangzhou</strain>
    </source>
</reference>
<dbReference type="Pfam" id="PF07058">
    <property type="entry name" value="MAP70"/>
    <property type="match status" value="1"/>
</dbReference>
<keyword evidence="10" id="KW-1185">Reference proteome</keyword>
<accession>A0AAP0N2B0</accession>
<dbReference type="EMBL" id="JBBPBK010000308">
    <property type="protein sequence ID" value="KAK9265795.1"/>
    <property type="molecule type" value="Genomic_DNA"/>
</dbReference>
<comment type="similarity">
    <text evidence="2">Belongs to the MAP70 family.</text>
</comment>
<keyword evidence="5 7" id="KW-0175">Coiled coil</keyword>
<dbReference type="PANTHER" id="PTHR31246">
    <property type="entry name" value="MICROTUBULE-ASSOCIATED PROTEIN 70-2"/>
    <property type="match status" value="1"/>
</dbReference>
<feature type="region of interest" description="Disordered" evidence="8">
    <location>
        <begin position="66"/>
        <end position="101"/>
    </location>
</feature>
<sequence length="101" mass="11446">MKILCLECCMICYLRKGCHERDQSLKDEDDAIEMLSEKVDTLNNAMEVEAKKMWREVANMEKEVSAMGVSKEHDLRARHLSTPRGAVSSSQSLSARNARNS</sequence>
<organism evidence="9 10">
    <name type="scientific">Liquidambar formosana</name>
    <name type="common">Formosan gum</name>
    <dbReference type="NCBI Taxonomy" id="63359"/>
    <lineage>
        <taxon>Eukaryota</taxon>
        <taxon>Viridiplantae</taxon>
        <taxon>Streptophyta</taxon>
        <taxon>Embryophyta</taxon>
        <taxon>Tracheophyta</taxon>
        <taxon>Spermatophyta</taxon>
        <taxon>Magnoliopsida</taxon>
        <taxon>eudicotyledons</taxon>
        <taxon>Gunneridae</taxon>
        <taxon>Pentapetalae</taxon>
        <taxon>Saxifragales</taxon>
        <taxon>Altingiaceae</taxon>
        <taxon>Liquidambar</taxon>
    </lineage>
</organism>
<comment type="caution">
    <text evidence="9">The sequence shown here is derived from an EMBL/GenBank/DDBJ whole genome shotgun (WGS) entry which is preliminary data.</text>
</comment>
<evidence type="ECO:0000256" key="8">
    <source>
        <dbReference type="SAM" id="MobiDB-lite"/>
    </source>
</evidence>
<evidence type="ECO:0000256" key="4">
    <source>
        <dbReference type="ARBA" id="ARBA00022701"/>
    </source>
</evidence>
<keyword evidence="4" id="KW-0493">Microtubule</keyword>
<dbReference type="GO" id="GO:0005874">
    <property type="term" value="C:microtubule"/>
    <property type="evidence" value="ECO:0007669"/>
    <property type="project" value="UniProtKB-KW"/>
</dbReference>
<name>A0AAP0N2B0_LIQFO</name>
<dbReference type="AlphaFoldDB" id="A0AAP0N2B0"/>
<feature type="coiled-coil region" evidence="7">
    <location>
        <begin position="25"/>
        <end position="52"/>
    </location>
</feature>
<keyword evidence="6" id="KW-0206">Cytoskeleton</keyword>
<evidence type="ECO:0000256" key="7">
    <source>
        <dbReference type="SAM" id="Coils"/>
    </source>
</evidence>
<proteinExistence type="inferred from homology"/>
<protein>
    <submittedName>
        <fullName evidence="9">Uncharacterized protein</fullName>
    </submittedName>
</protein>
<dbReference type="PANTHER" id="PTHR31246:SF18">
    <property type="entry name" value="MICROTUBULE-ASSOCIATED PROTEIN 70-1-LIKE"/>
    <property type="match status" value="1"/>
</dbReference>
<dbReference type="Proteomes" id="UP001415857">
    <property type="component" value="Unassembled WGS sequence"/>
</dbReference>
<evidence type="ECO:0000256" key="6">
    <source>
        <dbReference type="ARBA" id="ARBA00023212"/>
    </source>
</evidence>
<gene>
    <name evidence="9" type="ORF">L1049_025372</name>
</gene>
<evidence type="ECO:0000256" key="2">
    <source>
        <dbReference type="ARBA" id="ARBA00008825"/>
    </source>
</evidence>
<keyword evidence="3" id="KW-0963">Cytoplasm</keyword>
<comment type="subcellular location">
    <subcellularLocation>
        <location evidence="1">Cytoplasm</location>
        <location evidence="1">Cytoskeleton</location>
    </subcellularLocation>
</comment>